<protein>
    <submittedName>
        <fullName evidence="1">DUF4837 family protein</fullName>
    </submittedName>
</protein>
<keyword evidence="2" id="KW-1185">Reference proteome</keyword>
<reference evidence="1 2" key="1">
    <citation type="submission" date="2020-07" db="EMBL/GenBank/DDBJ databases">
        <authorList>
            <person name="Sun Q."/>
        </authorList>
    </citation>
    <scope>NUCLEOTIDE SEQUENCE [LARGE SCALE GENOMIC DNA]</scope>
    <source>
        <strain evidence="1 2">MAH-1</strain>
    </source>
</reference>
<comment type="caution">
    <text evidence="1">The sequence shown here is derived from an EMBL/GenBank/DDBJ whole genome shotgun (WGS) entry which is preliminary data.</text>
</comment>
<dbReference type="Pfam" id="PF16125">
    <property type="entry name" value="DUF4837"/>
    <property type="match status" value="1"/>
</dbReference>
<dbReference type="EMBL" id="JACBJI010000002">
    <property type="protein sequence ID" value="NYA70114.1"/>
    <property type="molecule type" value="Genomic_DNA"/>
</dbReference>
<dbReference type="AlphaFoldDB" id="A0A7Y9C588"/>
<organism evidence="1 2">
    <name type="scientific">Flavobacterium agri</name>
    <dbReference type="NCBI Taxonomy" id="2743471"/>
    <lineage>
        <taxon>Bacteria</taxon>
        <taxon>Pseudomonadati</taxon>
        <taxon>Bacteroidota</taxon>
        <taxon>Flavobacteriia</taxon>
        <taxon>Flavobacteriales</taxon>
        <taxon>Flavobacteriaceae</taxon>
        <taxon>Flavobacterium</taxon>
    </lineage>
</organism>
<proteinExistence type="predicted"/>
<dbReference type="Proteomes" id="UP000535020">
    <property type="component" value="Unassembled WGS sequence"/>
</dbReference>
<evidence type="ECO:0000313" key="2">
    <source>
        <dbReference type="Proteomes" id="UP000535020"/>
    </source>
</evidence>
<sequence>MKKALFLLPILTLVLICCEKKEPFADAQQNYNQVSLIIDDLLWNGEIGDSLRNKFATPVLGLPQEEPLFTINQYPVKLLEGYMTNSRNIIVVKKTATTSFEIRQNQYMTPQNVVYINGKNTADIIALIEEHAPEIISRIRSTEIQQAQLHLRKSLESDKAVEKKFKVAIDIPPDYRMVMQRKRFLWFKKEIVSGSTSIIIYQIPEKIMGTPGVGKIVKMRDSIGKKYIHGTKPQADMMTENSYTPYFSSIAIDGHRAFETRGTWQLNNDFMSGPFLNYCIYDSKRRVYIIAEGFCYAPSREKRELMFELEAILKTLRFPSKK</sequence>
<name>A0A7Y9C588_9FLAO</name>
<evidence type="ECO:0000313" key="1">
    <source>
        <dbReference type="EMBL" id="NYA70114.1"/>
    </source>
</evidence>
<dbReference type="InterPro" id="IPR032286">
    <property type="entry name" value="DUF4837"/>
</dbReference>
<gene>
    <name evidence="1" type="ORF">HZF10_04220</name>
</gene>
<accession>A0A7Y9C588</accession>
<dbReference type="RefSeq" id="WP_176004939.1">
    <property type="nucleotide sequence ID" value="NZ_JABWMI010000006.1"/>
</dbReference>